<dbReference type="EMBL" id="CAKKNE010000006">
    <property type="protein sequence ID" value="CAH0380406.1"/>
    <property type="molecule type" value="Genomic_DNA"/>
</dbReference>
<reference evidence="12" key="1">
    <citation type="submission" date="2021-01" db="EMBL/GenBank/DDBJ databases">
        <authorList>
            <person name="Corre E."/>
            <person name="Pelletier E."/>
            <person name="Niang G."/>
            <person name="Scheremetjew M."/>
            <person name="Finn R."/>
            <person name="Kale V."/>
            <person name="Holt S."/>
            <person name="Cochrane G."/>
            <person name="Meng A."/>
            <person name="Brown T."/>
            <person name="Cohen L."/>
        </authorList>
    </citation>
    <scope>NUCLEOTIDE SEQUENCE</scope>
    <source>
        <strain evidence="12">CCMP1756</strain>
    </source>
</reference>
<name>A0A7S3ZQZ0_9STRA</name>
<keyword evidence="7 11" id="KW-1133">Transmembrane helix</keyword>
<evidence type="ECO:0000256" key="6">
    <source>
        <dbReference type="ARBA" id="ARBA00022847"/>
    </source>
</evidence>
<evidence type="ECO:0000256" key="4">
    <source>
        <dbReference type="ARBA" id="ARBA00022692"/>
    </source>
</evidence>
<dbReference type="GO" id="GO:0015293">
    <property type="term" value="F:symporter activity"/>
    <property type="evidence" value="ECO:0007669"/>
    <property type="project" value="UniProtKB-KW"/>
</dbReference>
<dbReference type="Gene3D" id="1.20.1280.290">
    <property type="match status" value="2"/>
</dbReference>
<keyword evidence="14" id="KW-1185">Reference proteome</keyword>
<evidence type="ECO:0000313" key="14">
    <source>
        <dbReference type="Proteomes" id="UP000789595"/>
    </source>
</evidence>
<evidence type="ECO:0008006" key="15">
    <source>
        <dbReference type="Google" id="ProtNLM"/>
    </source>
</evidence>
<comment type="similarity">
    <text evidence="2">Belongs to the cystinosin family.</text>
</comment>
<dbReference type="GO" id="GO:0005765">
    <property type="term" value="C:lysosomal membrane"/>
    <property type="evidence" value="ECO:0007669"/>
    <property type="project" value="UniProtKB-SubCell"/>
</dbReference>
<evidence type="ECO:0000313" key="12">
    <source>
        <dbReference type="EMBL" id="CAE0691085.1"/>
    </source>
</evidence>
<evidence type="ECO:0000256" key="8">
    <source>
        <dbReference type="ARBA" id="ARBA00023136"/>
    </source>
</evidence>
<dbReference type="PANTHER" id="PTHR13131">
    <property type="entry name" value="CYSTINOSIN"/>
    <property type="match status" value="1"/>
</dbReference>
<dbReference type="FunFam" id="1.20.1280.290:FF:000016">
    <property type="entry name" value="Cystinosin homolog"/>
    <property type="match status" value="1"/>
</dbReference>
<feature type="transmembrane region" description="Helical" evidence="11">
    <location>
        <begin position="166"/>
        <end position="184"/>
    </location>
</feature>
<dbReference type="SMART" id="SM00679">
    <property type="entry name" value="CTNS"/>
    <property type="match status" value="2"/>
</dbReference>
<keyword evidence="6" id="KW-0769">Symport</keyword>
<comment type="subcellular location">
    <subcellularLocation>
        <location evidence="1">Lysosome membrane</location>
        <topology evidence="1">Multi-pass membrane protein</topology>
    </subcellularLocation>
</comment>
<dbReference type="Proteomes" id="UP000789595">
    <property type="component" value="Unassembled WGS sequence"/>
</dbReference>
<proteinExistence type="inferred from homology"/>
<keyword evidence="8 11" id="KW-0472">Membrane</keyword>
<dbReference type="InterPro" id="IPR005282">
    <property type="entry name" value="LC_transporter"/>
</dbReference>
<evidence type="ECO:0000256" key="9">
    <source>
        <dbReference type="ARBA" id="ARBA00023228"/>
    </source>
</evidence>
<dbReference type="AlphaFoldDB" id="A0A7S3ZQZ0"/>
<dbReference type="NCBIfam" id="TIGR00951">
    <property type="entry name" value="2A43"/>
    <property type="match status" value="1"/>
</dbReference>
<keyword evidence="4 11" id="KW-0812">Transmembrane</keyword>
<sequence>MDEPLANNTEEPNITETKGRLRRRLITLACMLIAAGLVAAVTPDDSALTKPYAYISAALGGLYFVAWSVSFWPQVLLNKQRKTTVGLSPDFAVLNAFAFAAYSAYTLALYASPRIRHQYKRHHDHAPEVRFADVLFCLHALLLSSVTVGQIAYYDGFAKQKPSRPARYGLAALALYVAGTAIVGHEALQILYALSYCKMAVTFCKYLPQLLLNYRRRSTVGWPIDNILLDFTGGALSTLQLILDCANQNDWSGISGDVVKFGLGVTSMVFDVLFLVQHYVLYRPVPAGTSEALLDGVDGGEDLVV</sequence>
<keyword evidence="3" id="KW-0813">Transport</keyword>
<evidence type="ECO:0000256" key="11">
    <source>
        <dbReference type="SAM" id="Phobius"/>
    </source>
</evidence>
<comment type="catalytic activity">
    <reaction evidence="10">
        <text>L-cystine(out) + H(+)(out) = L-cystine(in) + H(+)(in)</text>
        <dbReference type="Rhea" id="RHEA:66172"/>
        <dbReference type="ChEBI" id="CHEBI:15378"/>
        <dbReference type="ChEBI" id="CHEBI:35491"/>
    </reaction>
    <physiologicalReaction direction="left-to-right" evidence="10">
        <dbReference type="Rhea" id="RHEA:66173"/>
    </physiologicalReaction>
</comment>
<feature type="transmembrane region" description="Helical" evidence="11">
    <location>
        <begin position="92"/>
        <end position="111"/>
    </location>
</feature>
<dbReference type="InterPro" id="IPR006603">
    <property type="entry name" value="PQ-loop_rpt"/>
</dbReference>
<evidence type="ECO:0000256" key="5">
    <source>
        <dbReference type="ARBA" id="ARBA00022737"/>
    </source>
</evidence>
<evidence type="ECO:0000256" key="3">
    <source>
        <dbReference type="ARBA" id="ARBA00022448"/>
    </source>
</evidence>
<evidence type="ECO:0000256" key="10">
    <source>
        <dbReference type="ARBA" id="ARBA00048473"/>
    </source>
</evidence>
<dbReference type="PANTHER" id="PTHR13131:SF5">
    <property type="entry name" value="CYSTINOSIN"/>
    <property type="match status" value="1"/>
</dbReference>
<dbReference type="EMBL" id="HBIW01007739">
    <property type="protein sequence ID" value="CAE0691085.1"/>
    <property type="molecule type" value="Transcribed_RNA"/>
</dbReference>
<evidence type="ECO:0000313" key="13">
    <source>
        <dbReference type="EMBL" id="CAH0380406.1"/>
    </source>
</evidence>
<evidence type="ECO:0000256" key="1">
    <source>
        <dbReference type="ARBA" id="ARBA00004155"/>
    </source>
</evidence>
<feature type="transmembrane region" description="Helical" evidence="11">
    <location>
        <begin position="25"/>
        <end position="41"/>
    </location>
</feature>
<keyword evidence="5" id="KW-0677">Repeat</keyword>
<feature type="transmembrane region" description="Helical" evidence="11">
    <location>
        <begin position="131"/>
        <end position="154"/>
    </location>
</feature>
<keyword evidence="9" id="KW-0458">Lysosome</keyword>
<accession>A0A7S3ZQZ0</accession>
<evidence type="ECO:0000256" key="7">
    <source>
        <dbReference type="ARBA" id="ARBA00022989"/>
    </source>
</evidence>
<reference evidence="13" key="2">
    <citation type="submission" date="2021-11" db="EMBL/GenBank/DDBJ databases">
        <authorList>
            <consortium name="Genoscope - CEA"/>
            <person name="William W."/>
        </authorList>
    </citation>
    <scope>NUCLEOTIDE SEQUENCE</scope>
</reference>
<gene>
    <name evidence="12" type="ORF">PCAL00307_LOCUS6521</name>
    <name evidence="13" type="ORF">PECAL_6P20590</name>
</gene>
<protein>
    <recommendedName>
        <fullName evidence="15">Cystinosin</fullName>
    </recommendedName>
</protein>
<evidence type="ECO:0000256" key="2">
    <source>
        <dbReference type="ARBA" id="ARBA00006855"/>
    </source>
</evidence>
<organism evidence="12">
    <name type="scientific">Pelagomonas calceolata</name>
    <dbReference type="NCBI Taxonomy" id="35677"/>
    <lineage>
        <taxon>Eukaryota</taxon>
        <taxon>Sar</taxon>
        <taxon>Stramenopiles</taxon>
        <taxon>Ochrophyta</taxon>
        <taxon>Pelagophyceae</taxon>
        <taxon>Pelagomonadales</taxon>
        <taxon>Pelagomonadaceae</taxon>
        <taxon>Pelagomonas</taxon>
    </lineage>
</organism>
<dbReference type="GO" id="GO:0015184">
    <property type="term" value="F:L-cystine transmembrane transporter activity"/>
    <property type="evidence" value="ECO:0007669"/>
    <property type="project" value="TreeGrafter"/>
</dbReference>
<dbReference type="Pfam" id="PF04193">
    <property type="entry name" value="PQ-loop"/>
    <property type="match status" value="2"/>
</dbReference>
<dbReference type="OrthoDB" id="75720at2759"/>
<feature type="transmembrane region" description="Helical" evidence="11">
    <location>
        <begin position="53"/>
        <end position="72"/>
    </location>
</feature>